<gene>
    <name evidence="2" type="ORF">NA56DRAFT_202268</name>
</gene>
<proteinExistence type="predicted"/>
<dbReference type="AlphaFoldDB" id="A0A2J6PZH9"/>
<sequence>MNGPPSQPEIKPNQTASAGFHLLKQACLHLLLTPNPHSGLCHLCRVSLFFLPLSQPPPLHPSFASSFGPIDQSTLITWLLSSLLFFLLLHFYLHPLFNPNTLTRSASLDLLILCSPTPCKKDDH</sequence>
<keyword evidence="1" id="KW-0812">Transmembrane</keyword>
<reference evidence="2 3" key="1">
    <citation type="submission" date="2016-05" db="EMBL/GenBank/DDBJ databases">
        <title>A degradative enzymes factory behind the ericoid mycorrhizal symbiosis.</title>
        <authorList>
            <consortium name="DOE Joint Genome Institute"/>
            <person name="Martino E."/>
            <person name="Morin E."/>
            <person name="Grelet G."/>
            <person name="Kuo A."/>
            <person name="Kohler A."/>
            <person name="Daghino S."/>
            <person name="Barry K."/>
            <person name="Choi C."/>
            <person name="Cichocki N."/>
            <person name="Clum A."/>
            <person name="Copeland A."/>
            <person name="Hainaut M."/>
            <person name="Haridas S."/>
            <person name="Labutti K."/>
            <person name="Lindquist E."/>
            <person name="Lipzen A."/>
            <person name="Khouja H.-R."/>
            <person name="Murat C."/>
            <person name="Ohm R."/>
            <person name="Olson A."/>
            <person name="Spatafora J."/>
            <person name="Veneault-Fourrey C."/>
            <person name="Henrissat B."/>
            <person name="Grigoriev I."/>
            <person name="Martin F."/>
            <person name="Perotto S."/>
        </authorList>
    </citation>
    <scope>NUCLEOTIDE SEQUENCE [LARGE SCALE GENOMIC DNA]</scope>
    <source>
        <strain evidence="2 3">UAMH 7357</strain>
    </source>
</reference>
<feature type="transmembrane region" description="Helical" evidence="1">
    <location>
        <begin position="75"/>
        <end position="93"/>
    </location>
</feature>
<keyword evidence="1" id="KW-0472">Membrane</keyword>
<evidence type="ECO:0000313" key="3">
    <source>
        <dbReference type="Proteomes" id="UP000235672"/>
    </source>
</evidence>
<keyword evidence="3" id="KW-1185">Reference proteome</keyword>
<organism evidence="2 3">
    <name type="scientific">Hyaloscypha hepaticicola</name>
    <dbReference type="NCBI Taxonomy" id="2082293"/>
    <lineage>
        <taxon>Eukaryota</taxon>
        <taxon>Fungi</taxon>
        <taxon>Dikarya</taxon>
        <taxon>Ascomycota</taxon>
        <taxon>Pezizomycotina</taxon>
        <taxon>Leotiomycetes</taxon>
        <taxon>Helotiales</taxon>
        <taxon>Hyaloscyphaceae</taxon>
        <taxon>Hyaloscypha</taxon>
    </lineage>
</organism>
<keyword evidence="1" id="KW-1133">Transmembrane helix</keyword>
<evidence type="ECO:0000313" key="2">
    <source>
        <dbReference type="EMBL" id="PMD19429.1"/>
    </source>
</evidence>
<accession>A0A2J6PZH9</accession>
<dbReference type="Proteomes" id="UP000235672">
    <property type="component" value="Unassembled WGS sequence"/>
</dbReference>
<protein>
    <submittedName>
        <fullName evidence="2">Uncharacterized protein</fullName>
    </submittedName>
</protein>
<name>A0A2J6PZH9_9HELO</name>
<dbReference type="EMBL" id="KZ613489">
    <property type="protein sequence ID" value="PMD19429.1"/>
    <property type="molecule type" value="Genomic_DNA"/>
</dbReference>
<evidence type="ECO:0000256" key="1">
    <source>
        <dbReference type="SAM" id="Phobius"/>
    </source>
</evidence>